<organism evidence="2 3">
    <name type="scientific">Perkinsus chesapeaki</name>
    <name type="common">Clam parasite</name>
    <name type="synonym">Perkinsus andrewsi</name>
    <dbReference type="NCBI Taxonomy" id="330153"/>
    <lineage>
        <taxon>Eukaryota</taxon>
        <taxon>Sar</taxon>
        <taxon>Alveolata</taxon>
        <taxon>Perkinsozoa</taxon>
        <taxon>Perkinsea</taxon>
        <taxon>Perkinsida</taxon>
        <taxon>Perkinsidae</taxon>
        <taxon>Perkinsus</taxon>
    </lineage>
</organism>
<protein>
    <submittedName>
        <fullName evidence="2">Uncharacterized protein</fullName>
    </submittedName>
</protein>
<dbReference type="EMBL" id="JAAPAO010000258">
    <property type="protein sequence ID" value="KAF4665502.1"/>
    <property type="molecule type" value="Genomic_DNA"/>
</dbReference>
<accession>A0A7J6M1T6</accession>
<name>A0A7J6M1T6_PERCH</name>
<dbReference type="PANTHER" id="PTHR21521:SF0">
    <property type="entry name" value="AMUN, ISOFORM A"/>
    <property type="match status" value="1"/>
</dbReference>
<sequence>MPDYPPGRLIQSRSLDDWKAAEKGYESALEVVGKKRKAWPLLRELDEARRQVEGNSEKAVADAWKAATEELARGNLIEAVVALTALRGVGVATASAVLSTRDPSIPFMSDEAILACDVPRKYDLPTYKAVFGHIAQTAAELHKMSENEADWTAERVQQCLWASNNMPKEATGDNETGKRKRDS</sequence>
<feature type="region of interest" description="Disordered" evidence="1">
    <location>
        <begin position="162"/>
        <end position="183"/>
    </location>
</feature>
<comment type="caution">
    <text evidence="2">The sequence shown here is derived from an EMBL/GenBank/DDBJ whole genome shotgun (WGS) entry which is preliminary data.</text>
</comment>
<dbReference type="PANTHER" id="PTHR21521">
    <property type="entry name" value="AMUN, ISOFORM A"/>
    <property type="match status" value="1"/>
</dbReference>
<proteinExistence type="predicted"/>
<evidence type="ECO:0000313" key="2">
    <source>
        <dbReference type="EMBL" id="KAF4665502.1"/>
    </source>
</evidence>
<evidence type="ECO:0000256" key="1">
    <source>
        <dbReference type="SAM" id="MobiDB-lite"/>
    </source>
</evidence>
<evidence type="ECO:0000313" key="3">
    <source>
        <dbReference type="Proteomes" id="UP000591131"/>
    </source>
</evidence>
<keyword evidence="3" id="KW-1185">Reference proteome</keyword>
<dbReference type="Proteomes" id="UP000591131">
    <property type="component" value="Unassembled WGS sequence"/>
</dbReference>
<gene>
    <name evidence="2" type="ORF">FOL47_004536</name>
</gene>
<dbReference type="OrthoDB" id="8249012at2759"/>
<reference evidence="2 3" key="1">
    <citation type="submission" date="2020-04" db="EMBL/GenBank/DDBJ databases">
        <title>Perkinsus chesapeaki whole genome sequence.</title>
        <authorList>
            <person name="Bogema D.R."/>
        </authorList>
    </citation>
    <scope>NUCLEOTIDE SEQUENCE [LARGE SCALE GENOMIC DNA]</scope>
    <source>
        <strain evidence="2">ATCC PRA-425</strain>
    </source>
</reference>
<dbReference type="AlphaFoldDB" id="A0A7J6M1T6"/>